<feature type="domain" description="DUF8156" evidence="1">
    <location>
        <begin position="1"/>
        <end position="83"/>
    </location>
</feature>
<keyword evidence="3" id="KW-1185">Reference proteome</keyword>
<dbReference type="EMBL" id="LHXL01000030">
    <property type="protein sequence ID" value="KXA89586.1"/>
    <property type="molecule type" value="Genomic_DNA"/>
</dbReference>
<protein>
    <recommendedName>
        <fullName evidence="1">DUF8156 domain-containing protein</fullName>
    </recommendedName>
</protein>
<gene>
    <name evidence="2" type="ORF">AKJ62_02760</name>
</gene>
<dbReference type="AlphaFoldDB" id="A0A133U610"/>
<dbReference type="Proteomes" id="UP000070589">
    <property type="component" value="Unassembled WGS sequence"/>
</dbReference>
<comment type="caution">
    <text evidence="2">The sequence shown here is derived from an EMBL/GenBank/DDBJ whole genome shotgun (WGS) entry which is preliminary data.</text>
</comment>
<evidence type="ECO:0000313" key="3">
    <source>
        <dbReference type="Proteomes" id="UP000070589"/>
    </source>
</evidence>
<organism evidence="2 3">
    <name type="scientific">candidate division MSBL1 archaeon SCGC-AAA259D14</name>
    <dbReference type="NCBI Taxonomy" id="1698261"/>
    <lineage>
        <taxon>Archaea</taxon>
        <taxon>Methanobacteriati</taxon>
        <taxon>Methanobacteriota</taxon>
        <taxon>candidate division MSBL1</taxon>
    </lineage>
</organism>
<reference evidence="2 3" key="1">
    <citation type="journal article" date="2016" name="Sci. Rep.">
        <title>Metabolic traits of an uncultured archaeal lineage -MSBL1- from brine pools of the Red Sea.</title>
        <authorList>
            <person name="Mwirichia R."/>
            <person name="Alam I."/>
            <person name="Rashid M."/>
            <person name="Vinu M."/>
            <person name="Ba-Alawi W."/>
            <person name="Anthony Kamau A."/>
            <person name="Kamanda Ngugi D."/>
            <person name="Goker M."/>
            <person name="Klenk H.P."/>
            <person name="Bajic V."/>
            <person name="Stingl U."/>
        </authorList>
    </citation>
    <scope>NUCLEOTIDE SEQUENCE [LARGE SCALE GENOMIC DNA]</scope>
    <source>
        <strain evidence="2">SCGC-AAA259D14</strain>
    </source>
</reference>
<dbReference type="Pfam" id="PF26485">
    <property type="entry name" value="DUF8156"/>
    <property type="match status" value="1"/>
</dbReference>
<evidence type="ECO:0000259" key="1">
    <source>
        <dbReference type="Pfam" id="PF26485"/>
    </source>
</evidence>
<sequence length="85" mass="10183">MGRTVPTFREILERERKKWREFKDSLKEGDRKAFERLLEDCERHVSASSQVKSPDPFREMTMSILLEQQKEIDSLRRELEELAEG</sequence>
<evidence type="ECO:0000313" key="2">
    <source>
        <dbReference type="EMBL" id="KXA89586.1"/>
    </source>
</evidence>
<accession>A0A133U610</accession>
<proteinExistence type="predicted"/>
<name>A0A133U610_9EURY</name>
<dbReference type="InterPro" id="IPR058469">
    <property type="entry name" value="DUF8156"/>
</dbReference>